<reference evidence="1 2" key="1">
    <citation type="submission" date="2017-04" db="EMBL/GenBank/DDBJ databases">
        <authorList>
            <person name="Afonso C.L."/>
            <person name="Miller P.J."/>
            <person name="Scott M.A."/>
            <person name="Spackman E."/>
            <person name="Goraichik I."/>
            <person name="Dimitrov K.M."/>
            <person name="Suarez D.L."/>
            <person name="Swayne D.E."/>
        </authorList>
    </citation>
    <scope>NUCLEOTIDE SEQUENCE [LARGE SCALE GENOMIC DNA]</scope>
    <source>
        <strain evidence="1 2">USBA 355</strain>
    </source>
</reference>
<proteinExistence type="predicted"/>
<protein>
    <submittedName>
        <fullName evidence="1">Uncharacterized protein</fullName>
    </submittedName>
</protein>
<dbReference type="AlphaFoldDB" id="A0A1Y6CB18"/>
<evidence type="ECO:0000313" key="1">
    <source>
        <dbReference type="EMBL" id="SMF52334.1"/>
    </source>
</evidence>
<evidence type="ECO:0000313" key="2">
    <source>
        <dbReference type="Proteomes" id="UP000192917"/>
    </source>
</evidence>
<keyword evidence="2" id="KW-1185">Reference proteome</keyword>
<gene>
    <name evidence="1" type="ORF">SAMN05428998_118113</name>
</gene>
<dbReference type="Proteomes" id="UP000192917">
    <property type="component" value="Unassembled WGS sequence"/>
</dbReference>
<sequence length="392" mass="43956">MPTVFHYTDKLGLEGLTASAGNWFASTGAALPADSTMKPAMYLNLLETIASKTFYKTSYASRNWSGRESHSSRDAAFGPGWYATSLPPETPTETLLDELWGGNKDSIRKTRYWIEILVKEFNLRYPDPTRPNLCFIPFISSVSRSSGNPVGQNADGVSVTSCGRRIVRKSVITREVTNAWDPPLCVIDPFFTAVDGFELIDPDTQANILGFYGLESGFPGLEDPDDLTPANLDSSQANAMLHLLINRIDKRFNFEPPQRRQYPDSDSYSVTLRASRISEGELQSIEVLFLSQMAPVRREVVQNFYEDSKSNWRIIITTSTFAADIYDLFGISHPVLLLISQAPRPSLQIVALKDAVISFFRCDYWAISIGGDEPYTKMENTDQLRELLKLRT</sequence>
<organism evidence="1 2">
    <name type="scientific">Tistlia consotensis USBA 355</name>
    <dbReference type="NCBI Taxonomy" id="560819"/>
    <lineage>
        <taxon>Bacteria</taxon>
        <taxon>Pseudomonadati</taxon>
        <taxon>Pseudomonadota</taxon>
        <taxon>Alphaproteobacteria</taxon>
        <taxon>Rhodospirillales</taxon>
        <taxon>Rhodovibrionaceae</taxon>
        <taxon>Tistlia</taxon>
    </lineage>
</organism>
<name>A0A1Y6CB18_9PROT</name>
<accession>A0A1Y6CB18</accession>
<dbReference type="EMBL" id="FWZX01000018">
    <property type="protein sequence ID" value="SMF52334.1"/>
    <property type="molecule type" value="Genomic_DNA"/>
</dbReference>
<dbReference type="RefSeq" id="WP_143596293.1">
    <property type="nucleotide sequence ID" value="NZ_FWZX01000018.1"/>
</dbReference>